<dbReference type="InterPro" id="IPR002913">
    <property type="entry name" value="START_lipid-bd_dom"/>
</dbReference>
<dbReference type="SUPFAM" id="SSF55961">
    <property type="entry name" value="Bet v1-like"/>
    <property type="match status" value="1"/>
</dbReference>
<dbReference type="GO" id="GO:0030301">
    <property type="term" value="P:cholesterol transport"/>
    <property type="evidence" value="ECO:0007669"/>
    <property type="project" value="TreeGrafter"/>
</dbReference>
<sequence>MPHVEDLDVEDLDVDDLDLEDLDVEDLAEEPNDQVPPRSESQIPSKQYLKILSLALSGAGPFKARSSVDHLRLFFHQEDPLPSSMVAISRSQTVVLLTQRDSASPGREKRRFGRAASTRLATLKRSSGSRIDIATANCHMGRRGLTYGLQQARLRRRESPTPQELIATGKRAMDEFLRLKDREDWVHLQKDEVTGAQLYFLNHTAEDEGQREIYKVEYVVHSPPEVQYRELQFGFDNVASWNPTVLVSKVVQKLDLRTIVGYQVRTPMSGLGFAPPRSFLGVRRTQIAPMESKQLAYHIAYVGVDYDEPTINQLTENPVPRATIYPSGLRIEPHESNPLWSKTTWISSVDLHYDDVPVEVQKLFQQFNLILAAELQKQHIERLPKKEWLKKSKT</sequence>
<dbReference type="GO" id="GO:0031902">
    <property type="term" value="C:late endosome membrane"/>
    <property type="evidence" value="ECO:0007669"/>
    <property type="project" value="TreeGrafter"/>
</dbReference>
<dbReference type="PANTHER" id="PTHR46121">
    <property type="entry name" value="STEROIDOGENIC ACUTE REGULATORY PROTEIN-LIKE"/>
    <property type="match status" value="1"/>
</dbReference>
<proteinExistence type="predicted"/>
<gene>
    <name evidence="1" type="ORF">CTOB1V02_LOCUS454</name>
</gene>
<dbReference type="OrthoDB" id="74575at2759"/>
<dbReference type="Pfam" id="PF01852">
    <property type="entry name" value="START"/>
    <property type="match status" value="1"/>
</dbReference>
<dbReference type="InterPro" id="IPR023393">
    <property type="entry name" value="START-like_dom_sf"/>
</dbReference>
<dbReference type="GO" id="GO:0140284">
    <property type="term" value="C:endoplasmic reticulum-endosome membrane contact site"/>
    <property type="evidence" value="ECO:0007669"/>
    <property type="project" value="TreeGrafter"/>
</dbReference>
<dbReference type="GO" id="GO:0015485">
    <property type="term" value="F:cholesterol binding"/>
    <property type="evidence" value="ECO:0007669"/>
    <property type="project" value="TreeGrafter"/>
</dbReference>
<dbReference type="GO" id="GO:0099044">
    <property type="term" value="P:vesicle tethering to endoplasmic reticulum"/>
    <property type="evidence" value="ECO:0007669"/>
    <property type="project" value="TreeGrafter"/>
</dbReference>
<accession>A0A7R8W0D9</accession>
<name>A0A7R8W0D9_9CRUS</name>
<dbReference type="PANTHER" id="PTHR46121:SF1">
    <property type="entry name" value="STARD3 N-TERMINAL-LIKE PROTEIN"/>
    <property type="match status" value="1"/>
</dbReference>
<dbReference type="GO" id="GO:0005789">
    <property type="term" value="C:endoplasmic reticulum membrane"/>
    <property type="evidence" value="ECO:0007669"/>
    <property type="project" value="TreeGrafter"/>
</dbReference>
<dbReference type="InterPro" id="IPR051869">
    <property type="entry name" value="STARD3"/>
</dbReference>
<dbReference type="AlphaFoldDB" id="A0A7R8W0D9"/>
<organism evidence="1">
    <name type="scientific">Cyprideis torosa</name>
    <dbReference type="NCBI Taxonomy" id="163714"/>
    <lineage>
        <taxon>Eukaryota</taxon>
        <taxon>Metazoa</taxon>
        <taxon>Ecdysozoa</taxon>
        <taxon>Arthropoda</taxon>
        <taxon>Crustacea</taxon>
        <taxon>Oligostraca</taxon>
        <taxon>Ostracoda</taxon>
        <taxon>Podocopa</taxon>
        <taxon>Podocopida</taxon>
        <taxon>Cytherocopina</taxon>
        <taxon>Cytheroidea</taxon>
        <taxon>Cytherideidae</taxon>
        <taxon>Cyprideis</taxon>
    </lineage>
</organism>
<dbReference type="PROSITE" id="PS50848">
    <property type="entry name" value="START"/>
    <property type="match status" value="1"/>
</dbReference>
<dbReference type="GO" id="GO:0005765">
    <property type="term" value="C:lysosomal membrane"/>
    <property type="evidence" value="ECO:0007669"/>
    <property type="project" value="TreeGrafter"/>
</dbReference>
<reference evidence="1" key="1">
    <citation type="submission" date="2020-11" db="EMBL/GenBank/DDBJ databases">
        <authorList>
            <person name="Tran Van P."/>
        </authorList>
    </citation>
    <scope>NUCLEOTIDE SEQUENCE</scope>
</reference>
<protein>
    <submittedName>
        <fullName evidence="1">Uncharacterized protein</fullName>
    </submittedName>
</protein>
<evidence type="ECO:0000313" key="1">
    <source>
        <dbReference type="EMBL" id="CAD7222446.1"/>
    </source>
</evidence>
<dbReference type="EMBL" id="OB660059">
    <property type="protein sequence ID" value="CAD7222446.1"/>
    <property type="molecule type" value="Genomic_DNA"/>
</dbReference>
<dbReference type="Gene3D" id="3.30.530.20">
    <property type="match status" value="1"/>
</dbReference>